<evidence type="ECO:0000256" key="6">
    <source>
        <dbReference type="SAM" id="Coils"/>
    </source>
</evidence>
<feature type="domain" description="RanBP2-type" evidence="7">
    <location>
        <begin position="73"/>
        <end position="102"/>
    </location>
</feature>
<dbReference type="Proteomes" id="UP001152797">
    <property type="component" value="Unassembled WGS sequence"/>
</dbReference>
<dbReference type="PANTHER" id="PTHR45629">
    <property type="entry name" value="SNF2/RAD54 FAMILY MEMBER"/>
    <property type="match status" value="1"/>
</dbReference>
<dbReference type="SMART" id="SM00487">
    <property type="entry name" value="DEXDc"/>
    <property type="match status" value="1"/>
</dbReference>
<dbReference type="Gene3D" id="3.40.50.10810">
    <property type="entry name" value="Tandem AAA-ATPase domain"/>
    <property type="match status" value="2"/>
</dbReference>
<comment type="caution">
    <text evidence="10">The sequence shown here is derived from an EMBL/GenBank/DDBJ whole genome shotgun (WGS) entry which is preliminary data.</text>
</comment>
<evidence type="ECO:0000313" key="11">
    <source>
        <dbReference type="EMBL" id="CAL1129269.1"/>
    </source>
</evidence>
<dbReference type="Pfam" id="PF00176">
    <property type="entry name" value="SNF2-rel_dom"/>
    <property type="match status" value="1"/>
</dbReference>
<dbReference type="OrthoDB" id="407609at2759"/>
<dbReference type="PROSITE" id="PS51194">
    <property type="entry name" value="HELICASE_CTER"/>
    <property type="match status" value="1"/>
</dbReference>
<evidence type="ECO:0000313" key="10">
    <source>
        <dbReference type="EMBL" id="CAI3975894.1"/>
    </source>
</evidence>
<dbReference type="InterPro" id="IPR014001">
    <property type="entry name" value="Helicase_ATP-bd"/>
</dbReference>
<gene>
    <name evidence="10" type="ORF">C1SCF055_LOCUS4167</name>
</gene>
<evidence type="ECO:0000256" key="3">
    <source>
        <dbReference type="ARBA" id="ARBA00022801"/>
    </source>
</evidence>
<dbReference type="GO" id="GO:0004386">
    <property type="term" value="F:helicase activity"/>
    <property type="evidence" value="ECO:0007669"/>
    <property type="project" value="UniProtKB-KW"/>
</dbReference>
<protein>
    <submittedName>
        <fullName evidence="12">DNA excision repair protein ERCC-6-like (ATP-dependent helicase ERCC6-like)</fullName>
    </submittedName>
</protein>
<dbReference type="PANTHER" id="PTHR45629:SF7">
    <property type="entry name" value="DNA EXCISION REPAIR PROTEIN ERCC-6-RELATED"/>
    <property type="match status" value="1"/>
</dbReference>
<feature type="coiled-coil region" evidence="6">
    <location>
        <begin position="930"/>
        <end position="1025"/>
    </location>
</feature>
<dbReference type="InterPro" id="IPR049730">
    <property type="entry name" value="SNF2/RAD54-like_C"/>
</dbReference>
<keyword evidence="12" id="KW-0547">Nucleotide-binding</keyword>
<dbReference type="InterPro" id="IPR050496">
    <property type="entry name" value="SNF2_RAD54_helicase_repair"/>
</dbReference>
<dbReference type="InterPro" id="IPR001650">
    <property type="entry name" value="Helicase_C-like"/>
</dbReference>
<dbReference type="SUPFAM" id="SSF52540">
    <property type="entry name" value="P-loop containing nucleoside triphosphate hydrolases"/>
    <property type="match status" value="2"/>
</dbReference>
<keyword evidence="3" id="KW-0378">Hydrolase</keyword>
<keyword evidence="1" id="KW-0479">Metal-binding</keyword>
<evidence type="ECO:0000256" key="2">
    <source>
        <dbReference type="ARBA" id="ARBA00022771"/>
    </source>
</evidence>
<dbReference type="SMART" id="SM00490">
    <property type="entry name" value="HELICc"/>
    <property type="match status" value="1"/>
</dbReference>
<name>A0A9P1BM71_9DINO</name>
<dbReference type="PROSITE" id="PS01358">
    <property type="entry name" value="ZF_RANBP2_1"/>
    <property type="match status" value="1"/>
</dbReference>
<keyword evidence="6" id="KW-0175">Coiled coil</keyword>
<dbReference type="PROSITE" id="PS51192">
    <property type="entry name" value="HELICASE_ATP_BIND_1"/>
    <property type="match status" value="1"/>
</dbReference>
<dbReference type="PROSITE" id="PS50199">
    <property type="entry name" value="ZF_RANBP2_2"/>
    <property type="match status" value="1"/>
</dbReference>
<dbReference type="Pfam" id="PF00641">
    <property type="entry name" value="Zn_ribbon_RanBP"/>
    <property type="match status" value="1"/>
</dbReference>
<dbReference type="InterPro" id="IPR038718">
    <property type="entry name" value="SNF2-like_sf"/>
</dbReference>
<keyword evidence="2 5" id="KW-0863">Zinc-finger</keyword>
<dbReference type="GO" id="GO:0016787">
    <property type="term" value="F:hydrolase activity"/>
    <property type="evidence" value="ECO:0007669"/>
    <property type="project" value="UniProtKB-KW"/>
</dbReference>
<dbReference type="GO" id="GO:0008270">
    <property type="term" value="F:zinc ion binding"/>
    <property type="evidence" value="ECO:0007669"/>
    <property type="project" value="UniProtKB-KW"/>
</dbReference>
<evidence type="ECO:0000313" key="12">
    <source>
        <dbReference type="EMBL" id="CAL4763206.1"/>
    </source>
</evidence>
<evidence type="ECO:0000259" key="9">
    <source>
        <dbReference type="PROSITE" id="PS51194"/>
    </source>
</evidence>
<dbReference type="EMBL" id="CAMXCT030000230">
    <property type="protein sequence ID" value="CAL4763206.1"/>
    <property type="molecule type" value="Genomic_DNA"/>
</dbReference>
<dbReference type="EMBL" id="CAMXCT020000230">
    <property type="protein sequence ID" value="CAL1129269.1"/>
    <property type="molecule type" value="Genomic_DNA"/>
</dbReference>
<accession>A0A9P1BM71</accession>
<feature type="coiled-coil region" evidence="6">
    <location>
        <begin position="28"/>
        <end position="55"/>
    </location>
</feature>
<sequence>LQETLLRPFTAVAAIEAPAASRSADQRLVDLAHESECLKATIARQQEQINALLKQKEPLKAGKVPEDPEEEARNENWTCHDCTFQNIQELQECEMCGAARFQSQPSKKPRRAAPAVIDVPLEASPVAVRDLSDGPREFLRQATQVVEANVTSGSQHASQEDRKADESEICEVPFDGESAPSRPLKLRRNFVESLCPYQRHGVAWLWQLYLRKQGGILADEMGDGAINRPTIPISTGTLGLQLGQACALIEAMNSPGASRAHVLVVMPVTLLDQWAKELARWCPGCPVYIYHGSPGHRLRALKAVLRRGGVLLTSYAIIKNEEDKLAFVNASEMLSPGNWLGKPKQLGRFGSLRPPDIDAAPSAAEKPWDLVICDEAHVMRTISTLLGKAMRKIQARCRILLTGTPVQNALQDLWALMDFAEPGLLGNHATFTKRFNDPIEKGSLRDAPASAVALKKHLCEQLWSLAKPHLLRRTKERLNATAGETAVIGKPLPNRLEFVVWLTPSRDQVRTYQKALETSDIIHEANSKSKLGVEVFRAIGLLKRLCNHPLLGAKTEAWRDFLTSAGKVDDEAVGEDVEPGKAVERMLKSPGRWTLKRDTASLVHQSAKLQCLSALLPALASDGHRTLIFSQGVRMMDLVEICVLKRLGITYLRIDGQTDVHARNDRVQKFQTDSQYSCMLLTTKVGGYGLNLTSADRVIILDPAWNPAVDMQAVDRAHRIGQEREVKTYRLIMSGLIEPADLMSFMFQQRTCGKVWTKSLSRLQVFKMGLTKTALETKQQQRYFTADEIHGLFEWTDPAEGETRKLLRDMHGIEDCTTQCDKGLAIRPTVAGLSSFSYLYNTLQVEDEVAEEMAPEVRLMKAQLKVAEEAAGKAAQLRAEVELSLQKAQQELQTTMEDLGNGRANRSAAGQLKKAQAALTQKKRKEGAIISEAEKVKKATEASAQEVKAAHEQLSKLKEEVSTAQQAADEASKAFCEVERRLVHCIAQAQEKALKTLEKAKAKAMEKASQKLSQALEAHQESKAAVAEEWDKLLDIEARYEECQGDMNIVMQGFGNENCMPLRTSQAARRNTEKEKAAAEKTMAKAVVASSKATEQLNQATSDFRKTLPATDSGGEATRDQELEEAWTALLHHRDAYAKAQAQKHRTIRGRLSAARKLKEQNARHASVEKESAKASKELQAWQAELAQLEQQVAEAEAQSRQLEEAERLKKRKREECRITIGEAKESLKSARLAEKTAAAERTALYKHYAQADDTLKDALKSARSDERAAAAERQKAIAAIQALKAEKYDANQVVEAYEAKKRVRQDADMA</sequence>
<dbReference type="CDD" id="cd18793">
    <property type="entry name" value="SF2_C_SNF"/>
    <property type="match status" value="1"/>
</dbReference>
<keyword evidence="12" id="KW-0347">Helicase</keyword>
<dbReference type="Gene3D" id="2.30.30.380">
    <property type="entry name" value="Zn-finger domain of Sec23/24"/>
    <property type="match status" value="1"/>
</dbReference>
<evidence type="ECO:0000256" key="5">
    <source>
        <dbReference type="PROSITE-ProRule" id="PRU00322"/>
    </source>
</evidence>
<dbReference type="EMBL" id="CAMXCT010000230">
    <property type="protein sequence ID" value="CAI3975894.1"/>
    <property type="molecule type" value="Genomic_DNA"/>
</dbReference>
<evidence type="ECO:0000259" key="7">
    <source>
        <dbReference type="PROSITE" id="PS50199"/>
    </source>
</evidence>
<feature type="non-terminal residue" evidence="10">
    <location>
        <position position="1"/>
    </location>
</feature>
<feature type="coiled-coil region" evidence="6">
    <location>
        <begin position="1158"/>
        <end position="1223"/>
    </location>
</feature>
<evidence type="ECO:0000256" key="4">
    <source>
        <dbReference type="ARBA" id="ARBA00022833"/>
    </source>
</evidence>
<evidence type="ECO:0000313" key="13">
    <source>
        <dbReference type="Proteomes" id="UP001152797"/>
    </source>
</evidence>
<dbReference type="Gene3D" id="3.40.50.300">
    <property type="entry name" value="P-loop containing nucleotide triphosphate hydrolases"/>
    <property type="match status" value="1"/>
</dbReference>
<keyword evidence="4" id="KW-0862">Zinc</keyword>
<feature type="domain" description="Helicase C-terminal" evidence="9">
    <location>
        <begin position="611"/>
        <end position="774"/>
    </location>
</feature>
<dbReference type="SMART" id="SM00547">
    <property type="entry name" value="ZnF_RBZ"/>
    <property type="match status" value="1"/>
</dbReference>
<dbReference type="SUPFAM" id="SSF90209">
    <property type="entry name" value="Ran binding protein zinc finger-like"/>
    <property type="match status" value="1"/>
</dbReference>
<keyword evidence="12" id="KW-0067">ATP-binding</keyword>
<dbReference type="InterPro" id="IPR000330">
    <property type="entry name" value="SNF2_N"/>
</dbReference>
<dbReference type="InterPro" id="IPR036443">
    <property type="entry name" value="Znf_RanBP2_sf"/>
</dbReference>
<keyword evidence="13" id="KW-1185">Reference proteome</keyword>
<organism evidence="10">
    <name type="scientific">Cladocopium goreaui</name>
    <dbReference type="NCBI Taxonomy" id="2562237"/>
    <lineage>
        <taxon>Eukaryota</taxon>
        <taxon>Sar</taxon>
        <taxon>Alveolata</taxon>
        <taxon>Dinophyceae</taxon>
        <taxon>Suessiales</taxon>
        <taxon>Symbiodiniaceae</taxon>
        <taxon>Cladocopium</taxon>
    </lineage>
</organism>
<proteinExistence type="predicted"/>
<feature type="domain" description="Helicase ATP-binding" evidence="8">
    <location>
        <begin position="206"/>
        <end position="423"/>
    </location>
</feature>
<dbReference type="InterPro" id="IPR027417">
    <property type="entry name" value="P-loop_NTPase"/>
</dbReference>
<evidence type="ECO:0000256" key="1">
    <source>
        <dbReference type="ARBA" id="ARBA00022723"/>
    </source>
</evidence>
<reference evidence="10" key="1">
    <citation type="submission" date="2022-10" db="EMBL/GenBank/DDBJ databases">
        <authorList>
            <person name="Chen Y."/>
            <person name="Dougan E. K."/>
            <person name="Chan C."/>
            <person name="Rhodes N."/>
            <person name="Thang M."/>
        </authorList>
    </citation>
    <scope>NUCLEOTIDE SEQUENCE</scope>
</reference>
<feature type="coiled-coil region" evidence="6">
    <location>
        <begin position="878"/>
        <end position="905"/>
    </location>
</feature>
<evidence type="ECO:0000259" key="8">
    <source>
        <dbReference type="PROSITE" id="PS51192"/>
    </source>
</evidence>
<dbReference type="Pfam" id="PF00271">
    <property type="entry name" value="Helicase_C"/>
    <property type="match status" value="1"/>
</dbReference>
<reference evidence="11" key="2">
    <citation type="submission" date="2024-04" db="EMBL/GenBank/DDBJ databases">
        <authorList>
            <person name="Chen Y."/>
            <person name="Shah S."/>
            <person name="Dougan E. K."/>
            <person name="Thang M."/>
            <person name="Chan C."/>
        </authorList>
    </citation>
    <scope>NUCLEOTIDE SEQUENCE [LARGE SCALE GENOMIC DNA]</scope>
</reference>
<dbReference type="GO" id="GO:0005524">
    <property type="term" value="F:ATP binding"/>
    <property type="evidence" value="ECO:0007669"/>
    <property type="project" value="InterPro"/>
</dbReference>
<dbReference type="GO" id="GO:0015616">
    <property type="term" value="F:DNA translocase activity"/>
    <property type="evidence" value="ECO:0007669"/>
    <property type="project" value="TreeGrafter"/>
</dbReference>
<dbReference type="InterPro" id="IPR001876">
    <property type="entry name" value="Znf_RanBP2"/>
</dbReference>